<comment type="subunit">
    <text evidence="9">Heterooctamer of four alpha and four beta subunits.</text>
</comment>
<evidence type="ECO:0000256" key="9">
    <source>
        <dbReference type="HAMAP-Rule" id="MF_00446"/>
    </source>
</evidence>
<comment type="similarity">
    <text evidence="9">Belongs to the PanD family.</text>
</comment>
<evidence type="ECO:0000256" key="2">
    <source>
        <dbReference type="ARBA" id="ARBA00022655"/>
    </source>
</evidence>
<dbReference type="AlphaFoldDB" id="A0A380WAE4"/>
<organism evidence="14 15">
    <name type="scientific">Afipia felis</name>
    <name type="common">Cat scratch disease bacillus</name>
    <dbReference type="NCBI Taxonomy" id="1035"/>
    <lineage>
        <taxon>Bacteria</taxon>
        <taxon>Pseudomonadati</taxon>
        <taxon>Pseudomonadota</taxon>
        <taxon>Alphaproteobacteria</taxon>
        <taxon>Hyphomicrobiales</taxon>
        <taxon>Nitrobacteraceae</taxon>
        <taxon>Afipia</taxon>
    </lineage>
</organism>
<evidence type="ECO:0000256" key="11">
    <source>
        <dbReference type="PIRSR" id="PIRSR006246-2"/>
    </source>
</evidence>
<keyword evidence="4 9" id="KW-0068">Autocatalytic cleavage</keyword>
<dbReference type="RefSeq" id="WP_002716787.1">
    <property type="nucleotide sequence ID" value="NZ_UFSI01000001.1"/>
</dbReference>
<dbReference type="GO" id="GO:0005829">
    <property type="term" value="C:cytosol"/>
    <property type="evidence" value="ECO:0007669"/>
    <property type="project" value="TreeGrafter"/>
</dbReference>
<feature type="active site" description="Proton donor" evidence="9 10">
    <location>
        <position position="58"/>
    </location>
</feature>
<evidence type="ECO:0000256" key="8">
    <source>
        <dbReference type="ARBA" id="ARBA00023317"/>
    </source>
</evidence>
<evidence type="ECO:0000256" key="7">
    <source>
        <dbReference type="ARBA" id="ARBA00023270"/>
    </source>
</evidence>
<accession>A0A380WAE4</accession>
<dbReference type="NCBIfam" id="TIGR00223">
    <property type="entry name" value="panD"/>
    <property type="match status" value="1"/>
</dbReference>
<evidence type="ECO:0000256" key="1">
    <source>
        <dbReference type="ARBA" id="ARBA00022490"/>
    </source>
</evidence>
<comment type="function">
    <text evidence="9">Catalyzes the pyruvoyl-dependent decarboxylation of aspartate to produce beta-alanine.</text>
</comment>
<evidence type="ECO:0000256" key="3">
    <source>
        <dbReference type="ARBA" id="ARBA00022793"/>
    </source>
</evidence>
<dbReference type="OrthoDB" id="9803983at2"/>
<keyword evidence="5 9" id="KW-0865">Zymogen</keyword>
<dbReference type="PIRSF" id="PIRSF006246">
    <property type="entry name" value="Asp_decarbox"/>
    <property type="match status" value="1"/>
</dbReference>
<gene>
    <name evidence="14" type="primary">panD_1</name>
    <name evidence="9" type="synonym">panD</name>
    <name evidence="14" type="ORF">NCTC12722_03178</name>
</gene>
<dbReference type="GO" id="GO:0004068">
    <property type="term" value="F:aspartate 1-decarboxylase activity"/>
    <property type="evidence" value="ECO:0007669"/>
    <property type="project" value="UniProtKB-UniRule"/>
</dbReference>
<comment type="PTM">
    <text evidence="9 12">Is synthesized initially as an inactive proenzyme, which is activated by self-cleavage at a specific serine bond to produce a beta-subunit with a hydroxyl group at its C-terminus and an alpha-subunit with a pyruvoyl group at its N-terminus.</text>
</comment>
<dbReference type="GO" id="GO:0015940">
    <property type="term" value="P:pantothenate biosynthetic process"/>
    <property type="evidence" value="ECO:0007669"/>
    <property type="project" value="UniProtKB-UniRule"/>
</dbReference>
<comment type="subcellular location">
    <subcellularLocation>
        <location evidence="9">Cytoplasm</location>
    </subcellularLocation>
</comment>
<evidence type="ECO:0000256" key="13">
    <source>
        <dbReference type="PIRSR" id="PIRSR006246-5"/>
    </source>
</evidence>
<dbReference type="SUPFAM" id="SSF50692">
    <property type="entry name" value="ADC-like"/>
    <property type="match status" value="1"/>
</dbReference>
<feature type="modified residue" description="Pyruvic acid (Ser)" evidence="9 12">
    <location>
        <position position="25"/>
    </location>
</feature>
<dbReference type="HAMAP" id="MF_00446">
    <property type="entry name" value="PanD"/>
    <property type="match status" value="1"/>
</dbReference>
<feature type="active site" description="Schiff-base intermediate with substrate; via pyruvic acid" evidence="9 10">
    <location>
        <position position="25"/>
    </location>
</feature>
<sequence>MQVTLMKGKIHRAQVTEADLHYEGSISIDRNLIEAARFFINERVDIYNIDTGARFSTYVIEAPAGSGVIGLNGAAARLALTGDKVIIVAYANFDSDEARTFKPSIVLVDERNRRVNSTLPPAAASLTHERV</sequence>
<evidence type="ECO:0000256" key="4">
    <source>
        <dbReference type="ARBA" id="ARBA00022813"/>
    </source>
</evidence>
<evidence type="ECO:0000256" key="6">
    <source>
        <dbReference type="ARBA" id="ARBA00023239"/>
    </source>
</evidence>
<dbReference type="PANTHER" id="PTHR21012">
    <property type="entry name" value="ASPARTATE 1-DECARBOXYLASE"/>
    <property type="match status" value="1"/>
</dbReference>
<keyword evidence="2 9" id="KW-0566">Pantothenate biosynthesis</keyword>
<keyword evidence="1 9" id="KW-0963">Cytoplasm</keyword>
<keyword evidence="6 9" id="KW-0456">Lyase</keyword>
<protein>
    <recommendedName>
        <fullName evidence="9">Aspartate 1-decarboxylase</fullName>
        <ecNumber evidence="9">4.1.1.11</ecNumber>
    </recommendedName>
    <alternativeName>
        <fullName evidence="9">Aspartate alpha-decarboxylase</fullName>
    </alternativeName>
    <component>
        <recommendedName>
            <fullName evidence="9">Aspartate 1-decarboxylase beta chain</fullName>
        </recommendedName>
    </component>
    <component>
        <recommendedName>
            <fullName evidence="9">Aspartate 1-decarboxylase alpha chain</fullName>
        </recommendedName>
    </component>
</protein>
<name>A0A380WAE4_AFIFE</name>
<evidence type="ECO:0000256" key="12">
    <source>
        <dbReference type="PIRSR" id="PIRSR006246-3"/>
    </source>
</evidence>
<dbReference type="InterPro" id="IPR003190">
    <property type="entry name" value="Asp_decarbox"/>
</dbReference>
<proteinExistence type="inferred from homology"/>
<dbReference type="Proteomes" id="UP000254343">
    <property type="component" value="Unassembled WGS sequence"/>
</dbReference>
<feature type="binding site" evidence="9 11">
    <location>
        <position position="57"/>
    </location>
    <ligand>
        <name>substrate</name>
    </ligand>
</feature>
<comment type="pathway">
    <text evidence="9">Cofactor biosynthesis; (R)-pantothenate biosynthesis; beta-alanine from L-aspartate: step 1/1.</text>
</comment>
<evidence type="ECO:0000256" key="5">
    <source>
        <dbReference type="ARBA" id="ARBA00023145"/>
    </source>
</evidence>
<feature type="binding site" evidence="9 11">
    <location>
        <begin position="73"/>
        <end position="75"/>
    </location>
    <ligand>
        <name>substrate</name>
    </ligand>
</feature>
<keyword evidence="3 9" id="KW-0210">Decarboxylase</keyword>
<feature type="chain" id="PRO_5017109194" description="Aspartate 1-decarboxylase alpha chain" evidence="9 13">
    <location>
        <begin position="25"/>
        <end position="131"/>
    </location>
</feature>
<feature type="chain" id="PRO_5017109195" description="Aspartate 1-decarboxylase beta chain" evidence="9 13">
    <location>
        <begin position="1"/>
        <end position="24"/>
    </location>
</feature>
<dbReference type="CDD" id="cd06919">
    <property type="entry name" value="Asp_decarbox"/>
    <property type="match status" value="1"/>
</dbReference>
<dbReference type="GO" id="GO:0006523">
    <property type="term" value="P:alanine biosynthetic process"/>
    <property type="evidence" value="ECO:0007669"/>
    <property type="project" value="InterPro"/>
</dbReference>
<evidence type="ECO:0000313" key="15">
    <source>
        <dbReference type="Proteomes" id="UP000254343"/>
    </source>
</evidence>
<reference evidence="14 15" key="1">
    <citation type="submission" date="2018-06" db="EMBL/GenBank/DDBJ databases">
        <authorList>
            <consortium name="Pathogen Informatics"/>
            <person name="Doyle S."/>
        </authorList>
    </citation>
    <scope>NUCLEOTIDE SEQUENCE [LARGE SCALE GENOMIC DNA]</scope>
    <source>
        <strain evidence="14 15">NCTC12722</strain>
    </source>
</reference>
<evidence type="ECO:0000256" key="10">
    <source>
        <dbReference type="PIRSR" id="PIRSR006246-1"/>
    </source>
</evidence>
<comment type="catalytic activity">
    <reaction evidence="9">
        <text>L-aspartate + H(+) = beta-alanine + CO2</text>
        <dbReference type="Rhea" id="RHEA:19497"/>
        <dbReference type="ChEBI" id="CHEBI:15378"/>
        <dbReference type="ChEBI" id="CHEBI:16526"/>
        <dbReference type="ChEBI" id="CHEBI:29991"/>
        <dbReference type="ChEBI" id="CHEBI:57966"/>
        <dbReference type="EC" id="4.1.1.11"/>
    </reaction>
</comment>
<keyword evidence="7 9" id="KW-0704">Schiff base</keyword>
<keyword evidence="8 9" id="KW-0670">Pyruvate</keyword>
<evidence type="ECO:0000313" key="14">
    <source>
        <dbReference type="EMBL" id="SUU85960.1"/>
    </source>
</evidence>
<dbReference type="InterPro" id="IPR009010">
    <property type="entry name" value="Asp_de-COase-like_dom_sf"/>
</dbReference>
<dbReference type="EMBL" id="UIGB01000001">
    <property type="protein sequence ID" value="SUU85960.1"/>
    <property type="molecule type" value="Genomic_DNA"/>
</dbReference>
<dbReference type="EC" id="4.1.1.11" evidence="9"/>
<dbReference type="UniPathway" id="UPA00028">
    <property type="reaction ID" value="UER00002"/>
</dbReference>
<dbReference type="Pfam" id="PF02261">
    <property type="entry name" value="Asp_decarbox"/>
    <property type="match status" value="1"/>
</dbReference>
<dbReference type="Gene3D" id="2.40.40.20">
    <property type="match status" value="1"/>
</dbReference>
<comment type="cofactor">
    <cofactor evidence="9 10">
        <name>pyruvate</name>
        <dbReference type="ChEBI" id="CHEBI:15361"/>
    </cofactor>
    <text evidence="9 10">Binds 1 pyruvoyl group covalently per subunit.</text>
</comment>
<dbReference type="PANTHER" id="PTHR21012:SF0">
    <property type="entry name" value="ASPARTATE 1-DECARBOXYLASE"/>
    <property type="match status" value="1"/>
</dbReference>